<comment type="caution">
    <text evidence="1">The sequence shown here is derived from an EMBL/GenBank/DDBJ whole genome shotgun (WGS) entry which is preliminary data.</text>
</comment>
<sequence length="111" mass="12671">MLSKVFVDAHGYLWFKHDKRKVWLDHPDPSLAMRARCDTNGHPQLAGQNLKGEMISEIDSNIAVSVVKAIFGLNLPQYLLLALERRFEAVWEHIKGEFQSLPQVYQVAGCH</sequence>
<reference evidence="1 2" key="1">
    <citation type="journal article" date="2024" name="ISME J.">
        <title>Tailless and filamentous prophages are predominant in marine Vibrio.</title>
        <authorList>
            <person name="Steensen K."/>
            <person name="Seneca J."/>
            <person name="Bartlau N."/>
            <person name="Yu X.A."/>
            <person name="Hussain F.A."/>
            <person name="Polz M.F."/>
        </authorList>
    </citation>
    <scope>NUCLEOTIDE SEQUENCE [LARGE SCALE GENOMIC DNA]</scope>
    <source>
        <strain evidence="1 2">10N.239.312.F12</strain>
    </source>
</reference>
<proteinExistence type="predicted"/>
<dbReference type="EMBL" id="JBFSSG010000001">
    <property type="protein sequence ID" value="MEZ8719737.1"/>
    <property type="molecule type" value="Genomic_DNA"/>
</dbReference>
<dbReference type="Proteomes" id="UP001570071">
    <property type="component" value="Unassembled WGS sequence"/>
</dbReference>
<accession>A0ABV4MRG3</accession>
<protein>
    <submittedName>
        <fullName evidence="1">Uncharacterized protein</fullName>
    </submittedName>
</protein>
<gene>
    <name evidence="1" type="ORF">AB6D66_01570</name>
</gene>
<evidence type="ECO:0000313" key="1">
    <source>
        <dbReference type="EMBL" id="MEZ8719737.1"/>
    </source>
</evidence>
<name>A0ABV4MRG3_9VIBR</name>
<dbReference type="RefSeq" id="WP_269336662.1">
    <property type="nucleotide sequence ID" value="NZ_JBFSSG010000001.1"/>
</dbReference>
<organism evidence="1 2">
    <name type="scientific">Vibrio pomeroyi</name>
    <dbReference type="NCBI Taxonomy" id="198832"/>
    <lineage>
        <taxon>Bacteria</taxon>
        <taxon>Pseudomonadati</taxon>
        <taxon>Pseudomonadota</taxon>
        <taxon>Gammaproteobacteria</taxon>
        <taxon>Vibrionales</taxon>
        <taxon>Vibrionaceae</taxon>
        <taxon>Vibrio</taxon>
    </lineage>
</organism>
<keyword evidence="2" id="KW-1185">Reference proteome</keyword>
<evidence type="ECO:0000313" key="2">
    <source>
        <dbReference type="Proteomes" id="UP001570071"/>
    </source>
</evidence>